<dbReference type="EMBL" id="CP038149">
    <property type="protein sequence ID" value="QBR00655.1"/>
    <property type="molecule type" value="Genomic_DNA"/>
</dbReference>
<dbReference type="SUPFAM" id="SSF53383">
    <property type="entry name" value="PLP-dependent transferases"/>
    <property type="match status" value="1"/>
</dbReference>
<dbReference type="Gene3D" id="3.90.1150.10">
    <property type="entry name" value="Aspartate Aminotransferase, domain 1"/>
    <property type="match status" value="1"/>
</dbReference>
<dbReference type="InterPro" id="IPR015422">
    <property type="entry name" value="PyrdxlP-dep_Trfase_small"/>
</dbReference>
<dbReference type="Gene3D" id="3.40.640.10">
    <property type="entry name" value="Type I PLP-dependent aspartate aminotransferase-like (Major domain)"/>
    <property type="match status" value="1"/>
</dbReference>
<dbReference type="Proteomes" id="UP000295727">
    <property type="component" value="Chromosome 2"/>
</dbReference>
<evidence type="ECO:0000256" key="5">
    <source>
        <dbReference type="ARBA" id="ARBA00022898"/>
    </source>
</evidence>
<gene>
    <name evidence="7" type="ORF">E1956_16555</name>
</gene>
<evidence type="ECO:0000256" key="2">
    <source>
        <dbReference type="ARBA" id="ARBA00008954"/>
    </source>
</evidence>
<name>A0A4P7D1W6_9BURK</name>
<reference evidence="7 8" key="1">
    <citation type="submission" date="2019-03" db="EMBL/GenBank/DDBJ databases">
        <title>Paraburkholderia sp. 7MH5, isolated from subtropical forest soil.</title>
        <authorList>
            <person name="Gao Z.-H."/>
            <person name="Qiu L.-H."/>
        </authorList>
    </citation>
    <scope>NUCLEOTIDE SEQUENCE [LARGE SCALE GENOMIC DNA]</scope>
    <source>
        <strain evidence="7 8">7MH5</strain>
    </source>
</reference>
<dbReference type="Pfam" id="PF00202">
    <property type="entry name" value="Aminotran_3"/>
    <property type="match status" value="1"/>
</dbReference>
<dbReference type="PROSITE" id="PS00600">
    <property type="entry name" value="AA_TRANSFER_CLASS_3"/>
    <property type="match status" value="1"/>
</dbReference>
<dbReference type="GO" id="GO:0008483">
    <property type="term" value="F:transaminase activity"/>
    <property type="evidence" value="ECO:0007669"/>
    <property type="project" value="UniProtKB-KW"/>
</dbReference>
<evidence type="ECO:0000256" key="1">
    <source>
        <dbReference type="ARBA" id="ARBA00001933"/>
    </source>
</evidence>
<dbReference type="AlphaFoldDB" id="A0A4P7D1W6"/>
<dbReference type="InterPro" id="IPR049704">
    <property type="entry name" value="Aminotrans_3_PPA_site"/>
</dbReference>
<dbReference type="KEGG" id="ppai:E1956_16555"/>
<keyword evidence="8" id="KW-1185">Reference proteome</keyword>
<dbReference type="GO" id="GO:0030170">
    <property type="term" value="F:pyridoxal phosphate binding"/>
    <property type="evidence" value="ECO:0007669"/>
    <property type="project" value="InterPro"/>
</dbReference>
<evidence type="ECO:0000256" key="6">
    <source>
        <dbReference type="RuleBase" id="RU003560"/>
    </source>
</evidence>
<keyword evidence="3 7" id="KW-0032">Aminotransferase</keyword>
<keyword evidence="5 6" id="KW-0663">Pyridoxal phosphate</keyword>
<dbReference type="PANTHER" id="PTHR43094:SF1">
    <property type="entry name" value="AMINOTRANSFERASE CLASS-III"/>
    <property type="match status" value="1"/>
</dbReference>
<evidence type="ECO:0000313" key="8">
    <source>
        <dbReference type="Proteomes" id="UP000295727"/>
    </source>
</evidence>
<dbReference type="InterPro" id="IPR015424">
    <property type="entry name" value="PyrdxlP-dep_Trfase"/>
</dbReference>
<dbReference type="InterPro" id="IPR005814">
    <property type="entry name" value="Aminotrans_3"/>
</dbReference>
<protein>
    <submittedName>
        <fullName evidence="7">Aminotransferase class III-fold pyridoxal phosphate-dependent enzyme</fullName>
    </submittedName>
</protein>
<dbReference type="InterPro" id="IPR015421">
    <property type="entry name" value="PyrdxlP-dep_Trfase_major"/>
</dbReference>
<organism evidence="7 8">
    <name type="scientific">Paraburkholderia pallida</name>
    <dbReference type="NCBI Taxonomy" id="2547399"/>
    <lineage>
        <taxon>Bacteria</taxon>
        <taxon>Pseudomonadati</taxon>
        <taxon>Pseudomonadota</taxon>
        <taxon>Betaproteobacteria</taxon>
        <taxon>Burkholderiales</taxon>
        <taxon>Burkholderiaceae</taxon>
        <taxon>Paraburkholderia</taxon>
    </lineage>
</organism>
<keyword evidence="4 7" id="KW-0808">Transferase</keyword>
<dbReference type="FunFam" id="3.40.640.10:FF:000014">
    <property type="entry name" value="Adenosylmethionine-8-amino-7-oxononanoate aminotransferase, probable"/>
    <property type="match status" value="1"/>
</dbReference>
<dbReference type="PANTHER" id="PTHR43094">
    <property type="entry name" value="AMINOTRANSFERASE"/>
    <property type="match status" value="1"/>
</dbReference>
<evidence type="ECO:0000313" key="7">
    <source>
        <dbReference type="EMBL" id="QBR00655.1"/>
    </source>
</evidence>
<evidence type="ECO:0000256" key="4">
    <source>
        <dbReference type="ARBA" id="ARBA00022679"/>
    </source>
</evidence>
<sequence length="445" mass="48836">MAADNARYIWHPMAAPAATEAALPTIITQGEGVFVQDIDGKRYLDCTAGLWCVNVGHRRPEIKQAIVDQLDQIAYYGTFSNLSNPPSIALSARLIKMLAPEKMARVMYGSGGSDANETAFKLARQYWKLSGKPEKTKIFSLKHGYHGLHFGGMSAGGNIMWRRAYEPMLPGFFQAEAPYLYRNPWTNDPERLVDLCIDDLEREILHQGADTVAAFVAEPVQGAGGLIVPPARYWPRLRELCDRHDILLIADEVVTGFGRTGSMFGARAWGVAPDIMNFAKGINSAYVPLGATVVNERVARAWDTDHPLATIMHGYTYSGHPLACAAALANLDIVEREDLPGNAARQGEYFLARLRELLDYKQVGEVRGKGLMLGIELVLDKATKAPLPPTHPASKKLYATLCAQGLLVRIAGNKIILSPPLTFEKEHVERCMNGLHAAFEAIAAD</sequence>
<dbReference type="CDD" id="cd00610">
    <property type="entry name" value="OAT_like"/>
    <property type="match status" value="1"/>
</dbReference>
<dbReference type="OrthoDB" id="3398487at2"/>
<comment type="cofactor">
    <cofactor evidence="1">
        <name>pyridoxal 5'-phosphate</name>
        <dbReference type="ChEBI" id="CHEBI:597326"/>
    </cofactor>
</comment>
<evidence type="ECO:0000256" key="3">
    <source>
        <dbReference type="ARBA" id="ARBA00022576"/>
    </source>
</evidence>
<accession>A0A4P7D1W6</accession>
<proteinExistence type="inferred from homology"/>
<dbReference type="NCBIfam" id="NF005683">
    <property type="entry name" value="PRK07481.1"/>
    <property type="match status" value="1"/>
</dbReference>
<dbReference type="PIRSF" id="PIRSF000521">
    <property type="entry name" value="Transaminase_4ab_Lys_Orn"/>
    <property type="match status" value="1"/>
</dbReference>
<comment type="similarity">
    <text evidence="2 6">Belongs to the class-III pyridoxal-phosphate-dependent aminotransferase family.</text>
</comment>